<dbReference type="Gene3D" id="3.30.160.60">
    <property type="entry name" value="Classic Zinc Finger"/>
    <property type="match status" value="1"/>
</dbReference>
<dbReference type="InterPro" id="IPR013783">
    <property type="entry name" value="Ig-like_fold"/>
</dbReference>
<keyword evidence="1" id="KW-0479">Metal-binding</keyword>
<dbReference type="PROSITE" id="PS50119">
    <property type="entry name" value="ZF_BBOX"/>
    <property type="match status" value="1"/>
</dbReference>
<sequence>MTINHPIQAKDENSEEEEIIWCDVCLQDDRKLEAISYCQDYSDNNRTENCPIHQNLTLSRYCKNCQKLICEKCSLDHTNHETISFDQPMDFYQELINEQKKCTQNHFEKINENLEQLNNTEKKIKTNKKKIVTEISEFYLNQKKLLDLLEQKEIKLANDFFEQISKKFNTKAEIVKSFTNERITEISKFQEGTKLELIGERLFQEVGEYQINISINDQKIPKSPFKLKVINDFFLKESEILQRENYRKFNQILEKWIKEAGCNSNLQRRFNSRTNRWKYQTFHKLCDNKRKSIVLIKF</sequence>
<comment type="caution">
    <text evidence="5">The sequence shown here is derived from an EMBL/GenBank/DDBJ whole genome shotgun (WGS) entry which is preliminary data.</text>
</comment>
<dbReference type="EMBL" id="JAOAOG010000084">
    <property type="protein sequence ID" value="KAJ6250163.1"/>
    <property type="molecule type" value="Genomic_DNA"/>
</dbReference>
<dbReference type="PANTHER" id="PTHR25462">
    <property type="entry name" value="BONUS, ISOFORM C-RELATED"/>
    <property type="match status" value="1"/>
</dbReference>
<evidence type="ECO:0000256" key="2">
    <source>
        <dbReference type="PROSITE-ProRule" id="PRU00087"/>
    </source>
</evidence>
<evidence type="ECO:0000313" key="5">
    <source>
        <dbReference type="EMBL" id="KAJ6250163.1"/>
    </source>
</evidence>
<dbReference type="Gene3D" id="2.60.40.10">
    <property type="entry name" value="Immunoglobulins"/>
    <property type="match status" value="1"/>
</dbReference>
<dbReference type="CDD" id="cd19756">
    <property type="entry name" value="Bbox2"/>
    <property type="match status" value="1"/>
</dbReference>
<name>A0ABQ8YZX6_9EUKA</name>
<protein>
    <submittedName>
        <fullName evidence="5">Tripartite motif-containing protein</fullName>
    </submittedName>
</protein>
<accession>A0ABQ8YZX6</accession>
<dbReference type="SUPFAM" id="SSF57845">
    <property type="entry name" value="B-box zinc-binding domain"/>
    <property type="match status" value="1"/>
</dbReference>
<dbReference type="Proteomes" id="UP001150062">
    <property type="component" value="Unassembled WGS sequence"/>
</dbReference>
<gene>
    <name evidence="5" type="ORF">M0813_16218</name>
</gene>
<feature type="domain" description="B box-type" evidence="4">
    <location>
        <begin position="45"/>
        <end position="85"/>
    </location>
</feature>
<dbReference type="PROSITE" id="PS50194">
    <property type="entry name" value="FILAMIN_REPEAT"/>
    <property type="match status" value="1"/>
</dbReference>
<dbReference type="SMART" id="SM00336">
    <property type="entry name" value="BBOX"/>
    <property type="match status" value="1"/>
</dbReference>
<dbReference type="SUPFAM" id="SSF81296">
    <property type="entry name" value="E set domains"/>
    <property type="match status" value="1"/>
</dbReference>
<evidence type="ECO:0000256" key="3">
    <source>
        <dbReference type="SAM" id="Coils"/>
    </source>
</evidence>
<feature type="coiled-coil region" evidence="3">
    <location>
        <begin position="100"/>
        <end position="130"/>
    </location>
</feature>
<reference evidence="5" key="1">
    <citation type="submission" date="2022-08" db="EMBL/GenBank/DDBJ databases">
        <title>Novel sulfate-reducing endosymbionts in the free-living metamonad Anaeramoeba.</title>
        <authorList>
            <person name="Jerlstrom-Hultqvist J."/>
            <person name="Cepicka I."/>
            <person name="Gallot-Lavallee L."/>
            <person name="Salas-Leiva D."/>
            <person name="Curtis B.A."/>
            <person name="Zahonova K."/>
            <person name="Pipaliya S."/>
            <person name="Dacks J."/>
            <person name="Roger A.J."/>
        </authorList>
    </citation>
    <scope>NUCLEOTIDE SEQUENCE</scope>
    <source>
        <strain evidence="5">Schooner1</strain>
    </source>
</reference>
<dbReference type="InterPro" id="IPR017868">
    <property type="entry name" value="Filamin/ABP280_repeat-like"/>
</dbReference>
<keyword evidence="1" id="KW-0863">Zinc-finger</keyword>
<keyword evidence="1" id="KW-0862">Zinc</keyword>
<evidence type="ECO:0000259" key="4">
    <source>
        <dbReference type="PROSITE" id="PS50119"/>
    </source>
</evidence>
<dbReference type="InterPro" id="IPR047153">
    <property type="entry name" value="TRIM45/56/19-like"/>
</dbReference>
<proteinExistence type="predicted"/>
<dbReference type="InterPro" id="IPR014756">
    <property type="entry name" value="Ig_E-set"/>
</dbReference>
<feature type="repeat" description="Filamin" evidence="2">
    <location>
        <begin position="204"/>
        <end position="229"/>
    </location>
</feature>
<dbReference type="Pfam" id="PF00643">
    <property type="entry name" value="zf-B_box"/>
    <property type="match status" value="1"/>
</dbReference>
<organism evidence="5 6">
    <name type="scientific">Anaeramoeba flamelloides</name>
    <dbReference type="NCBI Taxonomy" id="1746091"/>
    <lineage>
        <taxon>Eukaryota</taxon>
        <taxon>Metamonada</taxon>
        <taxon>Anaeramoebidae</taxon>
        <taxon>Anaeramoeba</taxon>
    </lineage>
</organism>
<keyword evidence="3" id="KW-0175">Coiled coil</keyword>
<evidence type="ECO:0000256" key="1">
    <source>
        <dbReference type="PROSITE-ProRule" id="PRU00024"/>
    </source>
</evidence>
<dbReference type="PANTHER" id="PTHR25462:SF296">
    <property type="entry name" value="MEIOTIC P26, ISOFORM F"/>
    <property type="match status" value="1"/>
</dbReference>
<dbReference type="InterPro" id="IPR000315">
    <property type="entry name" value="Znf_B-box"/>
</dbReference>
<keyword evidence="6" id="KW-1185">Reference proteome</keyword>
<evidence type="ECO:0000313" key="6">
    <source>
        <dbReference type="Proteomes" id="UP001150062"/>
    </source>
</evidence>